<dbReference type="PANTHER" id="PTHR47643:SF2">
    <property type="entry name" value="TPR DOMAIN PROTEIN (AFU_ORTHOLOGUE AFUA_5G12710)"/>
    <property type="match status" value="1"/>
</dbReference>
<dbReference type="InterPro" id="IPR046341">
    <property type="entry name" value="SET_dom_sf"/>
</dbReference>
<protein>
    <submittedName>
        <fullName evidence="2">Tetratricopeptide-like helical domain</fullName>
    </submittedName>
</protein>
<comment type="caution">
    <text evidence="2">The sequence shown here is derived from an EMBL/GenBank/DDBJ whole genome shotgun (WGS) entry which is preliminary data.</text>
</comment>
<dbReference type="AlphaFoldDB" id="A0A364MZ51"/>
<dbReference type="InterPro" id="IPR001214">
    <property type="entry name" value="SET_dom"/>
</dbReference>
<dbReference type="SMART" id="SM00317">
    <property type="entry name" value="SET"/>
    <property type="match status" value="1"/>
</dbReference>
<dbReference type="OrthoDB" id="438641at2759"/>
<dbReference type="EMBL" id="QGDH01000097">
    <property type="protein sequence ID" value="RAR07652.1"/>
    <property type="molecule type" value="Genomic_DNA"/>
</dbReference>
<dbReference type="InterPro" id="IPR019734">
    <property type="entry name" value="TPR_rpt"/>
</dbReference>
<proteinExistence type="predicted"/>
<feature type="domain" description="SET" evidence="1">
    <location>
        <begin position="353"/>
        <end position="527"/>
    </location>
</feature>
<dbReference type="SUPFAM" id="SSF48452">
    <property type="entry name" value="TPR-like"/>
    <property type="match status" value="1"/>
</dbReference>
<evidence type="ECO:0000313" key="2">
    <source>
        <dbReference type="EMBL" id="RAR07652.1"/>
    </source>
</evidence>
<sequence length="724" mass="80347">MDVNKDLDEYMELLKRQKRVLQDAKKRRGQRPRDRKGRDVMLFDFTMASAANTSTTPGNGTYLTRSSFVPPAYPPCTTPLDNLNPIMIADLKLETHHRGSYLLLRAITPPNRMTAILVLAEDERREVAILQLYQQDDEGTRPAKDVVEKDSILLVKEPFFKVMASGDYGLRVDHLSDVLYLDKADARVPQSWRPKRLETGISADSLKLKGNASVGRGQYWRAIKEYSAALAHSPTSQETEVIKRNRSLAHLNTKQYDAALSDTGFPDFGQSAPEKALFRAAQALYYLGRFEECCSVLQKLCSQAPDNKEAIQALDRAHRRCSESETGNYNFGLLQAEAKKIRPPHLDHATYIGPVEVREVKGKGRGLFVTKAVEAGDLILCEKAFSHAYVDEVRDSNASVTFLMNTETDTMFMGGQADLIRLIAQKMFKNPSTASAFTDLHHGAYTPVDVHSVDGQPVVDSLHSHKDVISNKRVEEPAYNSCGIWITASYINHSCTGNVRRSFIGDMMIIRATKHLAPNTELTFPYVAPSSDPSDASSVANKFKSWGFVCKCAICSDVKGTPASVVQERQNLLGQFKRLCATSHTLSSLPAKKMQRLLTALDKTYSRPASQIPRLPLFDPLLLLARLHMDRADFPTGLDALAQALHALGFVTAGLDRCASTPFQIVAWGHLLDHVVEAFLRARGAFGVWGLSAKAAQADGFARVAYRMLVGEDASFEKTYDLWG</sequence>
<dbReference type="Proteomes" id="UP000249619">
    <property type="component" value="Unassembled WGS sequence"/>
</dbReference>
<organism evidence="2 3">
    <name type="scientific">Stemphylium lycopersici</name>
    <name type="common">Tomato gray leaf spot disease fungus</name>
    <name type="synonym">Thyrospora lycopersici</name>
    <dbReference type="NCBI Taxonomy" id="183478"/>
    <lineage>
        <taxon>Eukaryota</taxon>
        <taxon>Fungi</taxon>
        <taxon>Dikarya</taxon>
        <taxon>Ascomycota</taxon>
        <taxon>Pezizomycotina</taxon>
        <taxon>Dothideomycetes</taxon>
        <taxon>Pleosporomycetidae</taxon>
        <taxon>Pleosporales</taxon>
        <taxon>Pleosporineae</taxon>
        <taxon>Pleosporaceae</taxon>
        <taxon>Stemphylium</taxon>
    </lineage>
</organism>
<reference evidence="3" key="1">
    <citation type="submission" date="2018-05" db="EMBL/GenBank/DDBJ databases">
        <title>Draft genome sequence of Stemphylium lycopersici strain CIDEFI 213.</title>
        <authorList>
            <person name="Medina R."/>
            <person name="Franco M.E.E."/>
            <person name="Lucentini C.G."/>
            <person name="Saparrat M.C.N."/>
            <person name="Balatti P.A."/>
        </authorList>
    </citation>
    <scope>NUCLEOTIDE SEQUENCE [LARGE SCALE GENOMIC DNA]</scope>
    <source>
        <strain evidence="3">CIDEFI 213</strain>
    </source>
</reference>
<dbReference type="Gene3D" id="1.25.40.10">
    <property type="entry name" value="Tetratricopeptide repeat domain"/>
    <property type="match status" value="1"/>
</dbReference>
<name>A0A364MZ51_STELY</name>
<keyword evidence="3" id="KW-1185">Reference proteome</keyword>
<dbReference type="InterPro" id="IPR053209">
    <property type="entry name" value="Gramillin-biosynth_MTr"/>
</dbReference>
<dbReference type="SUPFAM" id="SSF82199">
    <property type="entry name" value="SET domain"/>
    <property type="match status" value="1"/>
</dbReference>
<gene>
    <name evidence="2" type="ORF">DDE83_006392</name>
</gene>
<dbReference type="SMART" id="SM00028">
    <property type="entry name" value="TPR"/>
    <property type="match status" value="2"/>
</dbReference>
<accession>A0A364MZ51</accession>
<evidence type="ECO:0000313" key="3">
    <source>
        <dbReference type="Proteomes" id="UP000249619"/>
    </source>
</evidence>
<dbReference type="PROSITE" id="PS50280">
    <property type="entry name" value="SET"/>
    <property type="match status" value="1"/>
</dbReference>
<dbReference type="PANTHER" id="PTHR47643">
    <property type="entry name" value="TPR DOMAIN PROTEIN (AFU_ORTHOLOGUE AFUA_5G12710)"/>
    <property type="match status" value="1"/>
</dbReference>
<dbReference type="STRING" id="183478.A0A364MZ51"/>
<dbReference type="Gene3D" id="2.170.270.10">
    <property type="entry name" value="SET domain"/>
    <property type="match status" value="1"/>
</dbReference>
<dbReference type="InterPro" id="IPR011990">
    <property type="entry name" value="TPR-like_helical_dom_sf"/>
</dbReference>
<evidence type="ECO:0000259" key="1">
    <source>
        <dbReference type="PROSITE" id="PS50280"/>
    </source>
</evidence>
<dbReference type="Pfam" id="PF00856">
    <property type="entry name" value="SET"/>
    <property type="match status" value="1"/>
</dbReference>